<accession>A0A328HJA2</accession>
<dbReference type="AlphaFoldDB" id="A0A328HJA2"/>
<sequence length="69" mass="7462">MPHATEINRRISATDVATLDDLLNSALEGLIPAALARNQGIRVTRVGPGDYLVEATPDVQCGYTIYRAH</sequence>
<reference evidence="1 2" key="1">
    <citation type="submission" date="2018-04" db="EMBL/GenBank/DDBJ databases">
        <title>Bacteria isolated from cave deposits of Manipur.</title>
        <authorList>
            <person name="Sahoo D."/>
            <person name="Sarangthem I."/>
            <person name="Nandeibam J."/>
        </authorList>
    </citation>
    <scope>NUCLEOTIDE SEQUENCE [LARGE SCALE GENOMIC DNA]</scope>
    <source>
        <strain evidence="2">mrc11</strain>
    </source>
</reference>
<dbReference type="EMBL" id="QLNP01000074">
    <property type="protein sequence ID" value="RAM37310.1"/>
    <property type="molecule type" value="Genomic_DNA"/>
</dbReference>
<evidence type="ECO:0000313" key="1">
    <source>
        <dbReference type="EMBL" id="RAM37310.1"/>
    </source>
</evidence>
<proteinExistence type="predicted"/>
<evidence type="ECO:0000313" key="2">
    <source>
        <dbReference type="Proteomes" id="UP000249166"/>
    </source>
</evidence>
<organism evidence="1 2">
    <name type="scientific">Arthrobacter globiformis</name>
    <dbReference type="NCBI Taxonomy" id="1665"/>
    <lineage>
        <taxon>Bacteria</taxon>
        <taxon>Bacillati</taxon>
        <taxon>Actinomycetota</taxon>
        <taxon>Actinomycetes</taxon>
        <taxon>Micrococcales</taxon>
        <taxon>Micrococcaceae</taxon>
        <taxon>Arthrobacter</taxon>
    </lineage>
</organism>
<gene>
    <name evidence="1" type="ORF">DBZ45_10885</name>
</gene>
<protein>
    <submittedName>
        <fullName evidence="1">Uncharacterized protein</fullName>
    </submittedName>
</protein>
<dbReference type="Proteomes" id="UP000249166">
    <property type="component" value="Unassembled WGS sequence"/>
</dbReference>
<comment type="caution">
    <text evidence="1">The sequence shown here is derived from an EMBL/GenBank/DDBJ whole genome shotgun (WGS) entry which is preliminary data.</text>
</comment>
<dbReference type="OrthoDB" id="4951611at2"/>
<dbReference type="RefSeq" id="WP_111903915.1">
    <property type="nucleotide sequence ID" value="NZ_QLNP01000074.1"/>
</dbReference>
<name>A0A328HJA2_ARTGO</name>